<sequence>MTIEELKNKLKYSFSPYSHVQVACCAIEENGKEYWGVNTENAAFPSGLCAERSALFGSVAYGARVGNFKEIHIISNLSKLLYPCGACAQVISQFLKPDGDVYLYSFDLKQQKHYKMKDILPFAVAPKDIVD</sequence>
<comment type="similarity">
    <text evidence="1">Belongs to the cytidine and deoxycytidylate deaminase family.</text>
</comment>
<protein>
    <submittedName>
        <fullName evidence="5">Cytidine deaminase</fullName>
        <ecNumber evidence="5">3.5.4.5</ecNumber>
    </submittedName>
</protein>
<dbReference type="Gene3D" id="3.40.140.10">
    <property type="entry name" value="Cytidine Deaminase, domain 2"/>
    <property type="match status" value="1"/>
</dbReference>
<accession>A0A454C9K2</accession>
<evidence type="ECO:0000256" key="3">
    <source>
        <dbReference type="ARBA" id="ARBA00022801"/>
    </source>
</evidence>
<reference evidence="5 6" key="1">
    <citation type="submission" date="2014-08" db="EMBL/GenBank/DDBJ databases">
        <authorList>
            <person name="Kuleshov K."/>
            <person name="Dedkov V."/>
            <person name="Markelov M."/>
            <person name="Pimkina E."/>
        </authorList>
    </citation>
    <scope>NUCLEOTIDE SEQUENCE [LARGE SCALE GENOMIC DNA]</scope>
    <source>
        <strain evidence="6">TOA</strain>
    </source>
</reference>
<proteinExistence type="inferred from homology"/>
<dbReference type="GO" id="GO:0005829">
    <property type="term" value="C:cytosol"/>
    <property type="evidence" value="ECO:0007669"/>
    <property type="project" value="TreeGrafter"/>
</dbReference>
<dbReference type="InterPro" id="IPR050202">
    <property type="entry name" value="Cyt/Deoxycyt_deaminase"/>
</dbReference>
<evidence type="ECO:0000256" key="1">
    <source>
        <dbReference type="ARBA" id="ARBA00006576"/>
    </source>
</evidence>
<reference evidence="5 6" key="2">
    <citation type="submission" date="2018-10" db="EMBL/GenBank/DDBJ databases">
        <title>Detection and isolation of Mycoplasma hominis as a predominant microorganism from pelvic cavity of patient with salpingitis and tubo-ovarian abscess.</title>
        <authorList>
            <person name="Guschin A.E."/>
            <person name="Khayrullina G.A."/>
            <person name="Rakovskaya I.V."/>
            <person name="Shelenkov A.A."/>
            <person name="Shagin D.A."/>
        </authorList>
    </citation>
    <scope>NUCLEOTIDE SEQUENCE [LARGE SCALE GENOMIC DNA]</scope>
    <source>
        <strain evidence="6">TOA</strain>
    </source>
</reference>
<dbReference type="SUPFAM" id="SSF53927">
    <property type="entry name" value="Cytidine deaminase-like"/>
    <property type="match status" value="1"/>
</dbReference>
<dbReference type="OrthoDB" id="9795347at2"/>
<keyword evidence="4" id="KW-0862">Zinc</keyword>
<keyword evidence="3 5" id="KW-0378">Hydrolase</keyword>
<dbReference type="Proteomes" id="UP000029712">
    <property type="component" value="Chromosome"/>
</dbReference>
<evidence type="ECO:0000256" key="4">
    <source>
        <dbReference type="ARBA" id="ARBA00022833"/>
    </source>
</evidence>
<dbReference type="InterPro" id="IPR016193">
    <property type="entry name" value="Cytidine_deaminase-like"/>
</dbReference>
<dbReference type="EMBL" id="CP033021">
    <property type="protein sequence ID" value="AYN65397.1"/>
    <property type="molecule type" value="Genomic_DNA"/>
</dbReference>
<keyword evidence="2" id="KW-0479">Metal-binding</keyword>
<dbReference type="PROSITE" id="PS00903">
    <property type="entry name" value="CYT_DCMP_DEAMINASES_1"/>
    <property type="match status" value="1"/>
</dbReference>
<dbReference type="NCBIfam" id="NF004064">
    <property type="entry name" value="PRK05578.1"/>
    <property type="match status" value="1"/>
</dbReference>
<name>A0A454C9K2_METHO</name>
<dbReference type="PANTHER" id="PTHR11644">
    <property type="entry name" value="CYTIDINE DEAMINASE"/>
    <property type="match status" value="1"/>
</dbReference>
<dbReference type="InterPro" id="IPR002125">
    <property type="entry name" value="CMP_dCMP_dom"/>
</dbReference>
<dbReference type="GO" id="GO:0055086">
    <property type="term" value="P:nucleobase-containing small molecule metabolic process"/>
    <property type="evidence" value="ECO:0007669"/>
    <property type="project" value="UniProtKB-ARBA"/>
</dbReference>
<dbReference type="CDD" id="cd01283">
    <property type="entry name" value="cytidine_deaminase"/>
    <property type="match status" value="1"/>
</dbReference>
<dbReference type="AlphaFoldDB" id="A0A454C9K2"/>
<dbReference type="Pfam" id="PF00383">
    <property type="entry name" value="dCMP_cyt_deam_1"/>
    <property type="match status" value="1"/>
</dbReference>
<evidence type="ECO:0000313" key="5">
    <source>
        <dbReference type="EMBL" id="AYN65397.1"/>
    </source>
</evidence>
<organism evidence="5 6">
    <name type="scientific">Metamycoplasma hominis</name>
    <name type="common">Mycoplasma hominis</name>
    <dbReference type="NCBI Taxonomy" id="2098"/>
    <lineage>
        <taxon>Bacteria</taxon>
        <taxon>Bacillati</taxon>
        <taxon>Mycoplasmatota</taxon>
        <taxon>Mycoplasmoidales</taxon>
        <taxon>Metamycoplasmataceae</taxon>
        <taxon>Metamycoplasma</taxon>
    </lineage>
</organism>
<dbReference type="GO" id="GO:0042802">
    <property type="term" value="F:identical protein binding"/>
    <property type="evidence" value="ECO:0007669"/>
    <property type="project" value="UniProtKB-ARBA"/>
</dbReference>
<dbReference type="PANTHER" id="PTHR11644:SF2">
    <property type="entry name" value="CYTIDINE DEAMINASE"/>
    <property type="match status" value="1"/>
</dbReference>
<dbReference type="GO" id="GO:0072527">
    <property type="term" value="P:pyrimidine-containing compound metabolic process"/>
    <property type="evidence" value="ECO:0007669"/>
    <property type="project" value="UniProtKB-ARBA"/>
</dbReference>
<evidence type="ECO:0000256" key="2">
    <source>
        <dbReference type="ARBA" id="ARBA00022723"/>
    </source>
</evidence>
<dbReference type="EC" id="3.5.4.5" evidence="5"/>
<gene>
    <name evidence="5" type="ORF">KN71_001675</name>
</gene>
<dbReference type="GO" id="GO:0008270">
    <property type="term" value="F:zinc ion binding"/>
    <property type="evidence" value="ECO:0007669"/>
    <property type="project" value="InterPro"/>
</dbReference>
<evidence type="ECO:0000313" key="6">
    <source>
        <dbReference type="Proteomes" id="UP000029712"/>
    </source>
</evidence>
<dbReference type="PROSITE" id="PS51747">
    <property type="entry name" value="CYT_DCMP_DEAMINASES_2"/>
    <property type="match status" value="1"/>
</dbReference>
<dbReference type="GO" id="GO:0004126">
    <property type="term" value="F:cytidine deaminase activity"/>
    <property type="evidence" value="ECO:0007669"/>
    <property type="project" value="UniProtKB-EC"/>
</dbReference>
<dbReference type="InterPro" id="IPR016192">
    <property type="entry name" value="APOBEC/CMP_deaminase_Zn-bd"/>
</dbReference>
<dbReference type="RefSeq" id="WP_036438513.1">
    <property type="nucleotide sequence ID" value="NZ_CP009677.1"/>
</dbReference>